<sequence>MKPPEIAGFYVAWCDEFYGPAGSPPNSQNWTLQTSPFNWNLEWQRYTNSTDNAFLDGNGQLVISPQKVNGQWTSASLHGNHNFGCDPNRKMIFAARIKLGQNPAWQQQGIWPAWWALGQSMRRGIHWYVPSPSHSPVLVHQLDTYGNHAESHGYVDFDRRDYHTWAILIDLSDGNYSNRTISYSNSIVRLTTQSKETAPAGPRGNVGAGAAEARSSQF</sequence>
<dbReference type="SUPFAM" id="SSF49899">
    <property type="entry name" value="Concanavalin A-like lectins/glucanases"/>
    <property type="match status" value="1"/>
</dbReference>
<dbReference type="HOGENOM" id="CLU_019533_3_1_1"/>
<dbReference type="OrthoDB" id="192832at2759"/>
<dbReference type="InterPro" id="IPR013320">
    <property type="entry name" value="ConA-like_dom_sf"/>
</dbReference>
<dbReference type="Gene3D" id="2.60.120.200">
    <property type="match status" value="1"/>
</dbReference>
<protein>
    <recommendedName>
        <fullName evidence="4">GH16 domain-containing protein</fullName>
    </recommendedName>
</protein>
<evidence type="ECO:0008006" key="4">
    <source>
        <dbReference type="Google" id="ProtNLM"/>
    </source>
</evidence>
<dbReference type="Proteomes" id="UP000053789">
    <property type="component" value="Unassembled WGS sequence"/>
</dbReference>
<dbReference type="RefSeq" id="XP_016617250.1">
    <property type="nucleotide sequence ID" value="XM_016766092.1"/>
</dbReference>
<proteinExistence type="predicted"/>
<gene>
    <name evidence="2" type="ORF">Z519_08364</name>
</gene>
<keyword evidence="3" id="KW-1185">Reference proteome</keyword>
<dbReference type="AlphaFoldDB" id="A0A0D2EKQ7"/>
<dbReference type="VEuPathDB" id="FungiDB:Z519_08364"/>
<evidence type="ECO:0000256" key="1">
    <source>
        <dbReference type="SAM" id="MobiDB-lite"/>
    </source>
</evidence>
<reference evidence="2" key="1">
    <citation type="submission" date="2015-01" db="EMBL/GenBank/DDBJ databases">
        <title>The Genome Sequence of Cladophialophora bantiana CBS 173.52.</title>
        <authorList>
            <consortium name="The Broad Institute Genomics Platform"/>
            <person name="Cuomo C."/>
            <person name="de Hoog S."/>
            <person name="Gorbushina A."/>
            <person name="Stielow B."/>
            <person name="Teixiera M."/>
            <person name="Abouelleil A."/>
            <person name="Chapman S.B."/>
            <person name="Priest M."/>
            <person name="Young S.K."/>
            <person name="Wortman J."/>
            <person name="Nusbaum C."/>
            <person name="Birren B."/>
        </authorList>
    </citation>
    <scope>NUCLEOTIDE SEQUENCE [LARGE SCALE GENOMIC DNA]</scope>
    <source>
        <strain evidence="2">CBS 173.52</strain>
    </source>
</reference>
<name>A0A0D2EKQ7_CLAB1</name>
<feature type="region of interest" description="Disordered" evidence="1">
    <location>
        <begin position="194"/>
        <end position="218"/>
    </location>
</feature>
<accession>A0A0D2EKQ7</accession>
<evidence type="ECO:0000313" key="3">
    <source>
        <dbReference type="Proteomes" id="UP000053789"/>
    </source>
</evidence>
<dbReference type="EMBL" id="KN846992">
    <property type="protein sequence ID" value="KIW90581.1"/>
    <property type="molecule type" value="Genomic_DNA"/>
</dbReference>
<organism evidence="2 3">
    <name type="scientific">Cladophialophora bantiana (strain ATCC 10958 / CBS 173.52 / CDC B-1940 / NIH 8579)</name>
    <name type="common">Xylohypha bantiana</name>
    <dbReference type="NCBI Taxonomy" id="1442370"/>
    <lineage>
        <taxon>Eukaryota</taxon>
        <taxon>Fungi</taxon>
        <taxon>Dikarya</taxon>
        <taxon>Ascomycota</taxon>
        <taxon>Pezizomycotina</taxon>
        <taxon>Eurotiomycetes</taxon>
        <taxon>Chaetothyriomycetidae</taxon>
        <taxon>Chaetothyriales</taxon>
        <taxon>Herpotrichiellaceae</taxon>
        <taxon>Cladophialophora</taxon>
    </lineage>
</organism>
<evidence type="ECO:0000313" key="2">
    <source>
        <dbReference type="EMBL" id="KIW90581.1"/>
    </source>
</evidence>
<dbReference type="GeneID" id="27701292"/>